<feature type="transmembrane region" description="Helical" evidence="5">
    <location>
        <begin position="47"/>
        <end position="69"/>
    </location>
</feature>
<sequence>MARGTGWRPCWKARPGWAPPLVTPRGPWSRPSRRSLRSTIRGRVQRAVHHITGTLGSQVISVAMMAVPWHPWMVVIWVVALQFLAELFVVRNYSVALLFVTLLALQLA</sequence>
<evidence type="ECO:0000256" key="1">
    <source>
        <dbReference type="ARBA" id="ARBA00004141"/>
    </source>
</evidence>
<keyword evidence="2 5" id="KW-0812">Transmembrane</keyword>
<organism evidence="7 8">
    <name type="scientific">Deinococcus hohokamensis</name>
    <dbReference type="NCBI Taxonomy" id="309883"/>
    <lineage>
        <taxon>Bacteria</taxon>
        <taxon>Thermotogati</taxon>
        <taxon>Deinococcota</taxon>
        <taxon>Deinococci</taxon>
        <taxon>Deinococcales</taxon>
        <taxon>Deinococcaceae</taxon>
        <taxon>Deinococcus</taxon>
    </lineage>
</organism>
<dbReference type="Pfam" id="PF13515">
    <property type="entry name" value="FUSC_2"/>
    <property type="match status" value="1"/>
</dbReference>
<name>A0ABV9IF54_9DEIO</name>
<evidence type="ECO:0000256" key="3">
    <source>
        <dbReference type="ARBA" id="ARBA00022989"/>
    </source>
</evidence>
<evidence type="ECO:0000256" key="2">
    <source>
        <dbReference type="ARBA" id="ARBA00022692"/>
    </source>
</evidence>
<evidence type="ECO:0000256" key="4">
    <source>
        <dbReference type="ARBA" id="ARBA00023136"/>
    </source>
</evidence>
<dbReference type="InterPro" id="IPR049453">
    <property type="entry name" value="Memb_transporter_dom"/>
</dbReference>
<keyword evidence="3 5" id="KW-1133">Transmembrane helix</keyword>
<evidence type="ECO:0000256" key="5">
    <source>
        <dbReference type="SAM" id="Phobius"/>
    </source>
</evidence>
<evidence type="ECO:0000313" key="7">
    <source>
        <dbReference type="EMBL" id="MFC4640251.1"/>
    </source>
</evidence>
<reference evidence="8" key="1">
    <citation type="journal article" date="2019" name="Int. J. Syst. Evol. Microbiol.">
        <title>The Global Catalogue of Microorganisms (GCM) 10K type strain sequencing project: providing services to taxonomists for standard genome sequencing and annotation.</title>
        <authorList>
            <consortium name="The Broad Institute Genomics Platform"/>
            <consortium name="The Broad Institute Genome Sequencing Center for Infectious Disease"/>
            <person name="Wu L."/>
            <person name="Ma J."/>
        </authorList>
    </citation>
    <scope>NUCLEOTIDE SEQUENCE [LARGE SCALE GENOMIC DNA]</scope>
    <source>
        <strain evidence="8">CCUG 55995</strain>
    </source>
</reference>
<protein>
    <submittedName>
        <fullName evidence="7">FUSC family protein</fullName>
    </submittedName>
</protein>
<keyword evidence="4 5" id="KW-0472">Membrane</keyword>
<evidence type="ECO:0000313" key="8">
    <source>
        <dbReference type="Proteomes" id="UP001595952"/>
    </source>
</evidence>
<dbReference type="EMBL" id="JBHSEI010000015">
    <property type="protein sequence ID" value="MFC4640251.1"/>
    <property type="molecule type" value="Genomic_DNA"/>
</dbReference>
<dbReference type="RefSeq" id="WP_380063233.1">
    <property type="nucleotide sequence ID" value="NZ_JBHSEI010000015.1"/>
</dbReference>
<comment type="caution">
    <text evidence="7">The sequence shown here is derived from an EMBL/GenBank/DDBJ whole genome shotgun (WGS) entry which is preliminary data.</text>
</comment>
<feature type="transmembrane region" description="Helical" evidence="5">
    <location>
        <begin position="75"/>
        <end position="105"/>
    </location>
</feature>
<dbReference type="Proteomes" id="UP001595952">
    <property type="component" value="Unassembled WGS sequence"/>
</dbReference>
<evidence type="ECO:0000259" key="6">
    <source>
        <dbReference type="Pfam" id="PF13515"/>
    </source>
</evidence>
<gene>
    <name evidence="7" type="ORF">ACFO0D_18125</name>
</gene>
<proteinExistence type="predicted"/>
<keyword evidence="8" id="KW-1185">Reference proteome</keyword>
<comment type="subcellular location">
    <subcellularLocation>
        <location evidence="1">Membrane</location>
        <topology evidence="1">Multi-pass membrane protein</topology>
    </subcellularLocation>
</comment>
<accession>A0ABV9IF54</accession>
<feature type="domain" description="Integral membrane bound transporter" evidence="6">
    <location>
        <begin position="36"/>
        <end position="106"/>
    </location>
</feature>